<accession>A0ABV4ANC1</accession>
<dbReference type="Pfam" id="PF03636">
    <property type="entry name" value="Glyco_hydro_65N"/>
    <property type="match status" value="1"/>
</dbReference>
<dbReference type="InterPro" id="IPR011013">
    <property type="entry name" value="Gal_mutarotase_sf_dom"/>
</dbReference>
<dbReference type="Proteomes" id="UP001562159">
    <property type="component" value="Unassembled WGS sequence"/>
</dbReference>
<gene>
    <name evidence="4" type="ORF">AB7878_05615</name>
</gene>
<dbReference type="SUPFAM" id="SSF48208">
    <property type="entry name" value="Six-hairpin glycosidases"/>
    <property type="match status" value="1"/>
</dbReference>
<dbReference type="InterPro" id="IPR037018">
    <property type="entry name" value="GH65_N"/>
</dbReference>
<dbReference type="GO" id="GO:0016787">
    <property type="term" value="F:hydrolase activity"/>
    <property type="evidence" value="ECO:0007669"/>
    <property type="project" value="UniProtKB-KW"/>
</dbReference>
<feature type="signal peptide" evidence="1">
    <location>
        <begin position="1"/>
        <end position="20"/>
    </location>
</feature>
<feature type="domain" description="Glycoside hydrolase family 65 central catalytic" evidence="2">
    <location>
        <begin position="356"/>
        <end position="568"/>
    </location>
</feature>
<protein>
    <submittedName>
        <fullName evidence="4">Glycoside hydrolase family 65 protein</fullName>
    </submittedName>
</protein>
<keyword evidence="1" id="KW-0732">Signal</keyword>
<dbReference type="Pfam" id="PF03632">
    <property type="entry name" value="Glyco_hydro_65m"/>
    <property type="match status" value="1"/>
</dbReference>
<dbReference type="InterPro" id="IPR005195">
    <property type="entry name" value="Glyco_hydro_65_M"/>
</dbReference>
<dbReference type="PANTHER" id="PTHR11051:SF8">
    <property type="entry name" value="PROTEIN-GLUCOSYLGALACTOSYLHYDROXYLYSINE GLUCOSIDASE"/>
    <property type="match status" value="1"/>
</dbReference>
<evidence type="ECO:0000259" key="3">
    <source>
        <dbReference type="Pfam" id="PF03636"/>
    </source>
</evidence>
<keyword evidence="5" id="KW-1185">Reference proteome</keyword>
<dbReference type="InterPro" id="IPR008928">
    <property type="entry name" value="6-hairpin_glycosidase_sf"/>
</dbReference>
<evidence type="ECO:0000313" key="4">
    <source>
        <dbReference type="EMBL" id="MEY2181888.1"/>
    </source>
</evidence>
<dbReference type="PANTHER" id="PTHR11051">
    <property type="entry name" value="GLYCOSYL HYDROLASE-RELATED"/>
    <property type="match status" value="1"/>
</dbReference>
<dbReference type="SUPFAM" id="SSF74650">
    <property type="entry name" value="Galactose mutarotase-like"/>
    <property type="match status" value="1"/>
</dbReference>
<evidence type="ECO:0000313" key="5">
    <source>
        <dbReference type="Proteomes" id="UP001562159"/>
    </source>
</evidence>
<comment type="caution">
    <text evidence="4">The sequence shown here is derived from an EMBL/GenBank/DDBJ whole genome shotgun (WGS) entry which is preliminary data.</text>
</comment>
<dbReference type="InterPro" id="IPR012341">
    <property type="entry name" value="6hp_glycosidase-like_sf"/>
</dbReference>
<dbReference type="Gene3D" id="1.50.10.10">
    <property type="match status" value="1"/>
</dbReference>
<evidence type="ECO:0000256" key="1">
    <source>
        <dbReference type="SAM" id="SignalP"/>
    </source>
</evidence>
<dbReference type="Gene3D" id="2.60.420.10">
    <property type="entry name" value="Maltose phosphorylase, domain 3"/>
    <property type="match status" value="1"/>
</dbReference>
<sequence>MKCALLAGAWLALAAPVVCATDDAGWQLDAGSADFAHYFPGQLGNGYVATFSDPRGTQGTLAYMVGLMDETPGDIARPAAVPGWMGIDYSTGDSQAGHYWLNQVEPDPATFRDYRQTLDLRRGVLTTRYRYLDHGRNTRIAVTSFVSQADPHLAVTQLAITPEYDGTAELSLTLDTWAPHQPRLPLAQLDGQMTQEALAANNLQIRPLPPATADRAPLWYHGDVQVLDASGDARAYTMALDGRAAHGPRMAMAVAVGRSGNVMPSQANYRRDPYRLALDLRVPVRKGQTYVFTKYVALSRDGWGGDAAADLALARAARTRGFDALLADQAAAWAKLWRSDIEIDGDPDAQRMVHADLYYLLSNVAPDTAWAAGACGLSTGYAGHVFWDSDTWLMPALLLLHPARAKSLVMFRARTLPAAQARAQARGLQGAMYPWEADPETGTEQTPHAAHVLGEREIHVTADVAIAQWQYWLASGDQDWLKQHGWPVIRAVAEFWASRATWVPARHRYEILHVTSVDEDYNDVPNDTYTNLAAIKALRIATAAAKQLGEAADPQWAKVADGIYVPMAADGSHHLDFDPSVPHDLDTWGGSSLPMLALPSLDVAMSPALRRADYAYAVAPVRSSTRDPNSMGLAPLSIAAATAGETADADDWFERNLHAQVVQPPFAVRTETAHNNTGYFLTASGGMLQNILYGFTGLRIEPQGLVPAWPPMLPARWTALTLRNISFRGKHYDIRVQRDADGRPALSMTEDIRP</sequence>
<name>A0ABV4ANC1_9GAMM</name>
<dbReference type="InterPro" id="IPR005196">
    <property type="entry name" value="Glyco_hydro_65_N"/>
</dbReference>
<dbReference type="Gene3D" id="2.70.98.40">
    <property type="entry name" value="Glycoside hydrolase, family 65, N-terminal domain"/>
    <property type="match status" value="1"/>
</dbReference>
<organism evidence="4 5">
    <name type="scientific">Rhodanobacter humi</name>
    <dbReference type="NCBI Taxonomy" id="1888173"/>
    <lineage>
        <taxon>Bacteria</taxon>
        <taxon>Pseudomonadati</taxon>
        <taxon>Pseudomonadota</taxon>
        <taxon>Gammaproteobacteria</taxon>
        <taxon>Lysobacterales</taxon>
        <taxon>Rhodanobacteraceae</taxon>
        <taxon>Rhodanobacter</taxon>
    </lineage>
</organism>
<feature type="domain" description="Glycoside hydrolase family 65 N-terminal" evidence="3">
    <location>
        <begin position="43"/>
        <end position="298"/>
    </location>
</feature>
<keyword evidence="4" id="KW-0378">Hydrolase</keyword>
<reference evidence="4 5" key="1">
    <citation type="submission" date="2024-07" db="EMBL/GenBank/DDBJ databases">
        <title>Molecular mechanisms and environmental adaptations of flagellar loss and biofilm growth of Rhodanobacter under environmental stress.</title>
        <authorList>
            <person name="Chen M."/>
        </authorList>
    </citation>
    <scope>NUCLEOTIDE SEQUENCE [LARGE SCALE GENOMIC DNA]</scope>
    <source>
        <strain evidence="4 5">RS22</strain>
    </source>
</reference>
<proteinExistence type="predicted"/>
<dbReference type="EMBL" id="JBGBPY010000001">
    <property type="protein sequence ID" value="MEY2181888.1"/>
    <property type="molecule type" value="Genomic_DNA"/>
</dbReference>
<feature type="chain" id="PRO_5046554630" evidence="1">
    <location>
        <begin position="21"/>
        <end position="754"/>
    </location>
</feature>
<evidence type="ECO:0000259" key="2">
    <source>
        <dbReference type="Pfam" id="PF03632"/>
    </source>
</evidence>